<evidence type="ECO:0000256" key="1">
    <source>
        <dbReference type="ARBA" id="ARBA00001286"/>
    </source>
</evidence>
<dbReference type="GO" id="GO:0006281">
    <property type="term" value="P:DNA repair"/>
    <property type="evidence" value="ECO:0007669"/>
    <property type="project" value="UniProtKB-KW"/>
</dbReference>
<keyword evidence="5" id="KW-0234">DNA repair</keyword>
<dbReference type="Pfam" id="PF01035">
    <property type="entry name" value="DNA_binding_1"/>
    <property type="match status" value="1"/>
</dbReference>
<name>A0A1V4T8M0_9GAMM</name>
<dbReference type="EMBL" id="MTSM01000004">
    <property type="protein sequence ID" value="OPX56260.1"/>
    <property type="molecule type" value="Genomic_DNA"/>
</dbReference>
<evidence type="ECO:0000259" key="7">
    <source>
        <dbReference type="Pfam" id="PF01035"/>
    </source>
</evidence>
<dbReference type="InterPro" id="IPR036631">
    <property type="entry name" value="MGMT_N_sf"/>
</dbReference>
<dbReference type="GO" id="GO:0032259">
    <property type="term" value="P:methylation"/>
    <property type="evidence" value="ECO:0007669"/>
    <property type="project" value="UniProtKB-KW"/>
</dbReference>
<evidence type="ECO:0000256" key="4">
    <source>
        <dbReference type="ARBA" id="ARBA00022763"/>
    </source>
</evidence>
<keyword evidence="4" id="KW-0227">DNA damage</keyword>
<dbReference type="InterPro" id="IPR036388">
    <property type="entry name" value="WH-like_DNA-bd_sf"/>
</dbReference>
<protein>
    <submittedName>
        <fullName evidence="9">Uncharacterized protein</fullName>
    </submittedName>
</protein>
<feature type="domain" description="Methylated-DNA-[protein]-cysteine S-methyltransferase DNA binding" evidence="7">
    <location>
        <begin position="85"/>
        <end position="164"/>
    </location>
</feature>
<dbReference type="RefSeq" id="WP_159445574.1">
    <property type="nucleotide sequence ID" value="NZ_FUXG01000003.1"/>
</dbReference>
<dbReference type="SUPFAM" id="SSF46767">
    <property type="entry name" value="Methylated DNA-protein cysteine methyltransferase, C-terminal domain"/>
    <property type="match status" value="1"/>
</dbReference>
<dbReference type="Pfam" id="PF02870">
    <property type="entry name" value="Methyltransf_1N"/>
    <property type="match status" value="1"/>
</dbReference>
<dbReference type="NCBIfam" id="TIGR00589">
    <property type="entry name" value="ogt"/>
    <property type="match status" value="1"/>
</dbReference>
<dbReference type="InterPro" id="IPR014048">
    <property type="entry name" value="MethylDNA_cys_MeTrfase_DNA-bd"/>
</dbReference>
<keyword evidence="2" id="KW-0489">Methyltransferase</keyword>
<dbReference type="GO" id="GO:0003908">
    <property type="term" value="F:methylated-DNA-[protein]-cysteine S-methyltransferase activity"/>
    <property type="evidence" value="ECO:0007669"/>
    <property type="project" value="UniProtKB-EC"/>
</dbReference>
<comment type="catalytic activity">
    <reaction evidence="1">
        <text>a 4-O-methyl-thymidine in DNA + L-cysteinyl-[protein] = a thymidine in DNA + S-methyl-L-cysteinyl-[protein]</text>
        <dbReference type="Rhea" id="RHEA:53428"/>
        <dbReference type="Rhea" id="RHEA-COMP:10131"/>
        <dbReference type="Rhea" id="RHEA-COMP:10132"/>
        <dbReference type="Rhea" id="RHEA-COMP:13555"/>
        <dbReference type="Rhea" id="RHEA-COMP:13556"/>
        <dbReference type="ChEBI" id="CHEBI:29950"/>
        <dbReference type="ChEBI" id="CHEBI:82612"/>
        <dbReference type="ChEBI" id="CHEBI:137386"/>
        <dbReference type="ChEBI" id="CHEBI:137387"/>
        <dbReference type="EC" id="2.1.1.63"/>
    </reaction>
</comment>
<accession>A0A1V4T8M0</accession>
<dbReference type="PANTHER" id="PTHR10815:SF14">
    <property type="entry name" value="BIFUNCTIONAL TRANSCRIPTIONAL ACTIVATOR_DNA REPAIR ENZYME ADA"/>
    <property type="match status" value="1"/>
</dbReference>
<proteinExistence type="predicted"/>
<keyword evidence="10" id="KW-1185">Reference proteome</keyword>
<dbReference type="SUPFAM" id="SSF53155">
    <property type="entry name" value="Methylated DNA-protein cysteine methyltransferase domain"/>
    <property type="match status" value="1"/>
</dbReference>
<gene>
    <name evidence="9" type="ORF">BTE48_04610</name>
</gene>
<evidence type="ECO:0000259" key="8">
    <source>
        <dbReference type="Pfam" id="PF02870"/>
    </source>
</evidence>
<evidence type="ECO:0000313" key="10">
    <source>
        <dbReference type="Proteomes" id="UP000191418"/>
    </source>
</evidence>
<dbReference type="CDD" id="cd06445">
    <property type="entry name" value="ATase"/>
    <property type="match status" value="1"/>
</dbReference>
<evidence type="ECO:0000256" key="5">
    <source>
        <dbReference type="ARBA" id="ARBA00023204"/>
    </source>
</evidence>
<dbReference type="PROSITE" id="PS00374">
    <property type="entry name" value="MGMT"/>
    <property type="match status" value="1"/>
</dbReference>
<keyword evidence="3" id="KW-0808">Transferase</keyword>
<dbReference type="Proteomes" id="UP000191418">
    <property type="component" value="Unassembled WGS sequence"/>
</dbReference>
<dbReference type="PANTHER" id="PTHR10815">
    <property type="entry name" value="METHYLATED-DNA--PROTEIN-CYSTEINE METHYLTRANSFERASE"/>
    <property type="match status" value="1"/>
</dbReference>
<feature type="domain" description="Methylguanine DNA methyltransferase ribonuclease-like" evidence="8">
    <location>
        <begin position="5"/>
        <end position="64"/>
    </location>
</feature>
<dbReference type="FunFam" id="1.10.10.10:FF:000410">
    <property type="entry name" value="ADA regulatory protein, putative"/>
    <property type="match status" value="1"/>
</dbReference>
<dbReference type="AlphaFoldDB" id="A0A1V4T8M0"/>
<dbReference type="OrthoDB" id="9811249at2"/>
<evidence type="ECO:0000256" key="3">
    <source>
        <dbReference type="ARBA" id="ARBA00022679"/>
    </source>
</evidence>
<evidence type="ECO:0000256" key="6">
    <source>
        <dbReference type="ARBA" id="ARBA00049348"/>
    </source>
</evidence>
<dbReference type="Gene3D" id="3.30.160.70">
    <property type="entry name" value="Methylated DNA-protein cysteine methyltransferase domain"/>
    <property type="match status" value="1"/>
</dbReference>
<organism evidence="9 10">
    <name type="scientific">Oceanospirillum multiglobuliferum</name>
    <dbReference type="NCBI Taxonomy" id="64969"/>
    <lineage>
        <taxon>Bacteria</taxon>
        <taxon>Pseudomonadati</taxon>
        <taxon>Pseudomonadota</taxon>
        <taxon>Gammaproteobacteria</taxon>
        <taxon>Oceanospirillales</taxon>
        <taxon>Oceanospirillaceae</taxon>
        <taxon>Oceanospirillum</taxon>
    </lineage>
</organism>
<comment type="catalytic activity">
    <reaction evidence="6">
        <text>a 6-O-methyl-2'-deoxyguanosine in DNA + L-cysteinyl-[protein] = S-methyl-L-cysteinyl-[protein] + a 2'-deoxyguanosine in DNA</text>
        <dbReference type="Rhea" id="RHEA:24000"/>
        <dbReference type="Rhea" id="RHEA-COMP:10131"/>
        <dbReference type="Rhea" id="RHEA-COMP:10132"/>
        <dbReference type="Rhea" id="RHEA-COMP:11367"/>
        <dbReference type="Rhea" id="RHEA-COMP:11368"/>
        <dbReference type="ChEBI" id="CHEBI:29950"/>
        <dbReference type="ChEBI" id="CHEBI:82612"/>
        <dbReference type="ChEBI" id="CHEBI:85445"/>
        <dbReference type="ChEBI" id="CHEBI:85448"/>
        <dbReference type="EC" id="2.1.1.63"/>
    </reaction>
</comment>
<evidence type="ECO:0000256" key="2">
    <source>
        <dbReference type="ARBA" id="ARBA00022603"/>
    </source>
</evidence>
<sequence length="173" mass="18986">MNINYMVFKSQFGALLVAHNGEGICTVLLADDEAELQTELARIWPSATLSEAVDDAFRQIFQQVLDLVNMPQTGCELPLALKGTDFQKQVWQALLEIPVETTISYRELAQKIGKPKAIRAVASACAANKIAVLIPCHRVVRNDGSLSGYRWGLARKAALLAHEQFASSKTDSD</sequence>
<evidence type="ECO:0000313" key="9">
    <source>
        <dbReference type="EMBL" id="OPX56260.1"/>
    </source>
</evidence>
<dbReference type="InterPro" id="IPR036217">
    <property type="entry name" value="MethylDNA_cys_MeTrfase_DNAb"/>
</dbReference>
<dbReference type="STRING" id="64969.SAMN02745127_00641"/>
<dbReference type="Gene3D" id="1.10.10.10">
    <property type="entry name" value="Winged helix-like DNA-binding domain superfamily/Winged helix DNA-binding domain"/>
    <property type="match status" value="1"/>
</dbReference>
<comment type="caution">
    <text evidence="9">The sequence shown here is derived from an EMBL/GenBank/DDBJ whole genome shotgun (WGS) entry which is preliminary data.</text>
</comment>
<dbReference type="InterPro" id="IPR001497">
    <property type="entry name" value="MethylDNA_cys_MeTrfase_AS"/>
</dbReference>
<dbReference type="InterPro" id="IPR008332">
    <property type="entry name" value="MethylG_MeTrfase_N"/>
</dbReference>
<reference evidence="9 10" key="1">
    <citation type="submission" date="2017-01" db="EMBL/GenBank/DDBJ databases">
        <title>Genome Sequencing of a Marine Spirillum, Oceanospirillum multiglobuliferum ATCC 33336, from Japan.</title>
        <authorList>
            <person name="Carney J.G."/>
            <person name="Trachtenberg A.M."/>
            <person name="Rheaume B.A."/>
            <person name="Linnane J.D."/>
            <person name="Pitts N.L."/>
            <person name="Mykles D.L."/>
            <person name="Maclea K.S."/>
        </authorList>
    </citation>
    <scope>NUCLEOTIDE SEQUENCE [LARGE SCALE GENOMIC DNA]</scope>
    <source>
        <strain evidence="9 10">ATCC 33336</strain>
    </source>
</reference>